<dbReference type="NCBIfam" id="TIGR01167">
    <property type="entry name" value="LPXTG_anchor"/>
    <property type="match status" value="1"/>
</dbReference>
<reference evidence="8" key="1">
    <citation type="submission" date="2022-06" db="EMBL/GenBank/DDBJ databases">
        <title>Lactococcus from bovine mastitis in China.</title>
        <authorList>
            <person name="Lin Y."/>
            <person name="Han B."/>
        </authorList>
    </citation>
    <scope>NUCLEOTIDE SEQUENCE</scope>
    <source>
        <strain evidence="8">Ningxia-I-26</strain>
    </source>
</reference>
<comment type="caution">
    <text evidence="8">The sequence shown here is derived from an EMBL/GenBank/DDBJ whole genome shotgun (WGS) entry which is preliminary data.</text>
</comment>
<keyword evidence="6" id="KW-0812">Transmembrane</keyword>
<accession>A0A9X4P041</accession>
<dbReference type="RefSeq" id="WP_279360282.1">
    <property type="nucleotide sequence ID" value="NZ_JAMWDY010000006.1"/>
</dbReference>
<dbReference type="Pfam" id="PF00746">
    <property type="entry name" value="Gram_pos_anchor"/>
    <property type="match status" value="1"/>
</dbReference>
<keyword evidence="6" id="KW-1133">Transmembrane helix</keyword>
<feature type="domain" description="Gram-positive cocci surface proteins LPxTG" evidence="7">
    <location>
        <begin position="2289"/>
        <end position="2321"/>
    </location>
</feature>
<keyword evidence="6" id="KW-0472">Membrane</keyword>
<sequence length="2321" mass="259071">MTERKVIKVKKQAIRRARLKKVGTVAAMLPLVMSKGAPVATLIRGRHGEETPGIEQVVEFSEQEIADVLLPEKVAEEVIQEEQGEQEEVERQEKPEEVMSEPLSTFEAPQTFTVPSFSEGGLTTFETEDSYIGIAPLQVGNWDGRALWPEGRIYSTQWLTEDTVRIEFSTRFPAPVDNLGNPALENPERREYKVELEGVLSEVLQIVGVRTTTGDRVFLDLIGIAPDAYGEVVIYGRDLHQGGSDSSFRLFGGVLRPNPHRPIVLTEQHIHRGTVAHKFVGDDVEVLDSQVIEWPHLDMSELGFTGDLNFTSKIADTVFASTETAGWSAIHYGDIAWDTIIAEIEAALNRQENLPAGVYYTVQIPDALRTSFANSSLFYDAQVLENVPVALENIQVNRGVVPDRAFNASRAVQDIEQHISLDFEIQMARPSDRREVTQLEVQLPLDILLHDRPGLFASFVHIEGHNHFERVYHAVVEAVSGTAHQLDEALLRELTQSILTQSAVHDINGNANGLYSGRMFIGDAEFVPTIIGNRQSVPDKTFDNTDTVVNTLGQYVIEFAIMGQNPDIAGGLLRYATARVTVSGSALRFSSSQAGRHQIVVDSAASISIELINGANDAFTADGWPRFLEEYGTRIKGKIADMAEQGGLFEDANINPKKVTWTQGSVADKVYDGSTRVQNVVAPRLEGFVEGDDNRITFDFNRAPQNGEGLAPLAERLHFANSLPGEWAIHGFDFHEGMLNRQDHVSGNTFNYEIVERPVFADASISQLILDVDDLERLDFAAGRVTRPYNGTTVYEYSSLAPINVQVTGIENGENIYQFTFYDHFDTLHFDERHVTNDYVPVRVTTAFGLKRLGIALVPELQPVHLSPALQELLRDKLFLGEITPRQVFWGFGEVADKDYDGNALAKVTLEPQLFARHPTREGDFGIYEGDKGTGPNHVQLQHGSVHFYSENVAFNDDGFVTTQSVIAQGDWLIGGGRYALNYELVARPDTSMMEDTTFALPDNSFGQSAFSMPNFFISEESMRPAFLEATIRPLDVHFTGGALNNPNRAYTGMPIEPGQAEFTLPTLSTLESDAQDLLERELDNGRVAAVQGGFVHRENREVGPAFTALDRVWGLAGEEPGNYRLVPSPDITWHITAQEITSWESQQVAGALPGLAVKRFDNTPVVSDQDLIDLPRLGTMENAEGELVANTLDITGWNLAFNTQDVGDADSLTIENHIVVRQQLNDLIGPNQVLHEDFDFNSLFVAQITPRILAWENGEVPSRRYDETVDISGQVSLPRLVESEDGHEIIDNHVMSTFNQSLLDNLVFPSPEPGSYTFDWVALVELAVEFSEPRHAENYIVPAVPTSLATIFPGDFNKADALLNFIARDQEYDGTVGIAENDFVAEIMLDGGLSIKLAYQVEGLRFMEVNAGTDELAFDAITFDGKESFFETEDITELRERIAQEITDFRDAQITPRRIAWSLGEVANKDWDDTHAVHEITVPPALIRPSDSGNARTNGEMPELLLMPERAIVDRDRESITVDKGGAEFTRKEVEREVPVISDGAWLLRTEDTVEHPLSNYTFVDGDQPNFKPANITSVSVRDVQPMPEDDDDMEVNVLYIKSGYVERQYNGRTQVVLWDAQDVAQDMKTVPVFALRNLQDQVISLSLENLEELDVHFADENVAYDNGAVTNKEIITRIQGFRHESVQLSAQHIVVIESLLFTGRITPWALNQEDLNNAVIALNENRHIQQVYNGAPDYLVPEEPDPDNDGQTIKAFPELHIKIVETEEIIPIDFTEDYEIRFADRHAGNNKQVTVDGFYLDSRNVILTNAFQNWLRTNLLTGTIIPKPITWTQGQVMRRYYDNAESAQVTVEPSLPILEIDIREGGLAIQTGAARFDEMNVRFDTEGNVTAMPVHGTGTWGISGRYAGNYQLRSPRSLSESLLSNTQRLLQPLSLEVVQRAVPDFQDQIIDPIRINFNGRKVAERVFNYENHFMPEDKRYEYGQEHGFAISEKWTNADTGQVMDTIGDYYLTMVPVEQRSRLANNQPHVAEDELVFIDAQGNEISREDVVIELRDEQGNLNRNYTYVFHPDTEVIGRITKAQGFPVTLPQAARVEETEIELFQSQLMPHQFIMEGQAFLFEPFAFREIEIEPMESEKTFAPLNAFDPGPYLIEYAVSTSENPERLMEDDWQKELLFTGLVPGTEYFLFARQADHHNRYAGEIISGATVLTLGEAPKIPDNGQEKPTDPENGGNQGEHPEGSHQPSQPPLDNGPADGGNRPLDDEEGRTVEEEIVAIKEISQENRSLLPTTGDRLAATLGIAGLIALASAAILRKKNKKE</sequence>
<evidence type="ECO:0000313" key="9">
    <source>
        <dbReference type="Proteomes" id="UP001153199"/>
    </source>
</evidence>
<proteinExistence type="predicted"/>
<feature type="region of interest" description="Disordered" evidence="5">
    <location>
        <begin position="80"/>
        <end position="103"/>
    </location>
</feature>
<feature type="transmembrane region" description="Helical" evidence="6">
    <location>
        <begin position="2296"/>
        <end position="2314"/>
    </location>
</feature>
<keyword evidence="3" id="KW-0732">Signal</keyword>
<keyword evidence="9" id="KW-1185">Reference proteome</keyword>
<dbReference type="Proteomes" id="UP001153199">
    <property type="component" value="Unassembled WGS sequence"/>
</dbReference>
<evidence type="ECO:0000256" key="6">
    <source>
        <dbReference type="SAM" id="Phobius"/>
    </source>
</evidence>
<dbReference type="EMBL" id="JAMWFV010000007">
    <property type="protein sequence ID" value="MDG6145325.1"/>
    <property type="molecule type" value="Genomic_DNA"/>
</dbReference>
<protein>
    <submittedName>
        <fullName evidence="8">LPXTG cell wall anchor domain-containing protein</fullName>
    </submittedName>
</protein>
<keyword evidence="4" id="KW-0572">Peptidoglycan-anchor</keyword>
<dbReference type="PROSITE" id="PS50847">
    <property type="entry name" value="GRAM_POS_ANCHORING"/>
    <property type="match status" value="1"/>
</dbReference>
<evidence type="ECO:0000256" key="5">
    <source>
        <dbReference type="SAM" id="MobiDB-lite"/>
    </source>
</evidence>
<dbReference type="InterPro" id="IPR019931">
    <property type="entry name" value="LPXTG_anchor"/>
</dbReference>
<name>A0A9X4P041_9LACT</name>
<evidence type="ECO:0000256" key="4">
    <source>
        <dbReference type="ARBA" id="ARBA00023088"/>
    </source>
</evidence>
<evidence type="ECO:0000256" key="3">
    <source>
        <dbReference type="ARBA" id="ARBA00022729"/>
    </source>
</evidence>
<evidence type="ECO:0000256" key="2">
    <source>
        <dbReference type="ARBA" id="ARBA00022525"/>
    </source>
</evidence>
<evidence type="ECO:0000313" key="8">
    <source>
        <dbReference type="EMBL" id="MDG6145325.1"/>
    </source>
</evidence>
<keyword evidence="2" id="KW-0964">Secreted</keyword>
<keyword evidence="1" id="KW-0134">Cell wall</keyword>
<evidence type="ECO:0000259" key="7">
    <source>
        <dbReference type="PROSITE" id="PS50847"/>
    </source>
</evidence>
<organism evidence="8 9">
    <name type="scientific">Lactococcus formosensis</name>
    <dbReference type="NCBI Taxonomy" id="1281486"/>
    <lineage>
        <taxon>Bacteria</taxon>
        <taxon>Bacillati</taxon>
        <taxon>Bacillota</taxon>
        <taxon>Bacilli</taxon>
        <taxon>Lactobacillales</taxon>
        <taxon>Streptococcaceae</taxon>
        <taxon>Lactococcus</taxon>
    </lineage>
</organism>
<feature type="region of interest" description="Disordered" evidence="5">
    <location>
        <begin position="2215"/>
        <end position="2274"/>
    </location>
</feature>
<gene>
    <name evidence="8" type="ORF">NF717_06585</name>
</gene>
<evidence type="ECO:0000256" key="1">
    <source>
        <dbReference type="ARBA" id="ARBA00022512"/>
    </source>
</evidence>